<feature type="transmembrane region" description="Helical" evidence="8">
    <location>
        <begin position="312"/>
        <end position="330"/>
    </location>
</feature>
<comment type="caution">
    <text evidence="10">The sequence shown here is derived from an EMBL/GenBank/DDBJ whole genome shotgun (WGS) entry which is preliminary data.</text>
</comment>
<dbReference type="Gene3D" id="1.20.1250.20">
    <property type="entry name" value="MFS general substrate transporter like domains"/>
    <property type="match status" value="2"/>
</dbReference>
<evidence type="ECO:0000259" key="9">
    <source>
        <dbReference type="Pfam" id="PF12832"/>
    </source>
</evidence>
<dbReference type="NCBIfam" id="NF037955">
    <property type="entry name" value="mfs"/>
    <property type="match status" value="1"/>
</dbReference>
<evidence type="ECO:0000256" key="4">
    <source>
        <dbReference type="ARBA" id="ARBA00022519"/>
    </source>
</evidence>
<dbReference type="Pfam" id="PF12832">
    <property type="entry name" value="MFS_1_like"/>
    <property type="match status" value="1"/>
</dbReference>
<evidence type="ECO:0000313" key="10">
    <source>
        <dbReference type="EMBL" id="NDV02385.1"/>
    </source>
</evidence>
<dbReference type="GO" id="GO:0005886">
    <property type="term" value="C:plasma membrane"/>
    <property type="evidence" value="ECO:0007669"/>
    <property type="project" value="UniProtKB-SubCell"/>
</dbReference>
<feature type="domain" description="Major facilitator superfamily associated" evidence="9">
    <location>
        <begin position="19"/>
        <end position="370"/>
    </location>
</feature>
<dbReference type="InterPro" id="IPR026032">
    <property type="entry name" value="HcaT-like"/>
</dbReference>
<feature type="transmembrane region" description="Helical" evidence="8">
    <location>
        <begin position="342"/>
        <end position="364"/>
    </location>
</feature>
<feature type="transmembrane region" description="Helical" evidence="8">
    <location>
        <begin position="142"/>
        <end position="163"/>
    </location>
</feature>
<feature type="transmembrane region" description="Helical" evidence="8">
    <location>
        <begin position="253"/>
        <end position="271"/>
    </location>
</feature>
<evidence type="ECO:0000256" key="7">
    <source>
        <dbReference type="ARBA" id="ARBA00023136"/>
    </source>
</evidence>
<dbReference type="InterPro" id="IPR024989">
    <property type="entry name" value="MFS_assoc_dom"/>
</dbReference>
<gene>
    <name evidence="10" type="ORF">GZA08_15545</name>
</gene>
<organism evidence="10 11">
    <name type="scientific">Pseudoroseicyclus tamaricis</name>
    <dbReference type="NCBI Taxonomy" id="2705421"/>
    <lineage>
        <taxon>Bacteria</taxon>
        <taxon>Pseudomonadati</taxon>
        <taxon>Pseudomonadota</taxon>
        <taxon>Alphaproteobacteria</taxon>
        <taxon>Rhodobacterales</taxon>
        <taxon>Paracoccaceae</taxon>
        <taxon>Pseudoroseicyclus</taxon>
    </lineage>
</organism>
<dbReference type="PIRSF" id="PIRSF004925">
    <property type="entry name" value="HcaT"/>
    <property type="match status" value="1"/>
</dbReference>
<keyword evidence="6 8" id="KW-1133">Transmembrane helix</keyword>
<dbReference type="PANTHER" id="PTHR23522:SF10">
    <property type="entry name" value="3-PHENYLPROPIONIC ACID TRANSPORTER-RELATED"/>
    <property type="match status" value="1"/>
</dbReference>
<evidence type="ECO:0000313" key="11">
    <source>
        <dbReference type="Proteomes" id="UP000474757"/>
    </source>
</evidence>
<accession>A0A6B2JWV0</accession>
<feature type="transmembrane region" description="Helical" evidence="8">
    <location>
        <begin position="169"/>
        <end position="188"/>
    </location>
</feature>
<evidence type="ECO:0000256" key="8">
    <source>
        <dbReference type="SAM" id="Phobius"/>
    </source>
</evidence>
<protein>
    <submittedName>
        <fullName evidence="10">MFS transporter</fullName>
    </submittedName>
</protein>
<keyword evidence="5 8" id="KW-0812">Transmembrane</keyword>
<reference evidence="10 11" key="1">
    <citation type="submission" date="2020-02" db="EMBL/GenBank/DDBJ databases">
        <title>Pseudoroseicyclus tamarix, sp. nov., isolated from offshore sediment of a Tamarix chinensis forest.</title>
        <authorList>
            <person name="Gai Y."/>
        </authorList>
    </citation>
    <scope>NUCLEOTIDE SEQUENCE [LARGE SCALE GENOMIC DNA]</scope>
    <source>
        <strain evidence="10 11">CLL3-39</strain>
    </source>
</reference>
<dbReference type="Proteomes" id="UP000474757">
    <property type="component" value="Unassembled WGS sequence"/>
</dbReference>
<name>A0A6B2JWV0_9RHOB</name>
<dbReference type="GO" id="GO:0030395">
    <property type="term" value="F:lactose binding"/>
    <property type="evidence" value="ECO:0007669"/>
    <property type="project" value="TreeGrafter"/>
</dbReference>
<dbReference type="AlphaFoldDB" id="A0A6B2JWV0"/>
<dbReference type="SUPFAM" id="SSF103473">
    <property type="entry name" value="MFS general substrate transporter"/>
    <property type="match status" value="1"/>
</dbReference>
<evidence type="ECO:0000256" key="6">
    <source>
        <dbReference type="ARBA" id="ARBA00022989"/>
    </source>
</evidence>
<feature type="transmembrane region" description="Helical" evidence="8">
    <location>
        <begin position="108"/>
        <end position="130"/>
    </location>
</feature>
<feature type="transmembrane region" description="Helical" evidence="8">
    <location>
        <begin position="81"/>
        <end position="102"/>
    </location>
</feature>
<dbReference type="EMBL" id="JAAGAB010000003">
    <property type="protein sequence ID" value="NDV02385.1"/>
    <property type="molecule type" value="Genomic_DNA"/>
</dbReference>
<keyword evidence="7 8" id="KW-0472">Membrane</keyword>
<evidence type="ECO:0000256" key="1">
    <source>
        <dbReference type="ARBA" id="ARBA00004429"/>
    </source>
</evidence>
<proteinExistence type="predicted"/>
<feature type="transmembrane region" description="Helical" evidence="8">
    <location>
        <begin position="50"/>
        <end position="69"/>
    </location>
</feature>
<feature type="transmembrane region" description="Helical" evidence="8">
    <location>
        <begin position="21"/>
        <end position="38"/>
    </location>
</feature>
<keyword evidence="11" id="KW-1185">Reference proteome</keyword>
<keyword evidence="2" id="KW-0813">Transport</keyword>
<dbReference type="PANTHER" id="PTHR23522">
    <property type="entry name" value="BLL5896 PROTEIN"/>
    <property type="match status" value="1"/>
</dbReference>
<feature type="transmembrane region" description="Helical" evidence="8">
    <location>
        <begin position="216"/>
        <end position="241"/>
    </location>
</feature>
<feature type="transmembrane region" description="Helical" evidence="8">
    <location>
        <begin position="283"/>
        <end position="306"/>
    </location>
</feature>
<comment type="subcellular location">
    <subcellularLocation>
        <location evidence="1">Cell inner membrane</location>
        <topology evidence="1">Multi-pass membrane protein</topology>
    </subcellularLocation>
</comment>
<feature type="transmembrane region" description="Helical" evidence="8">
    <location>
        <begin position="370"/>
        <end position="390"/>
    </location>
</feature>
<sequence length="404" mass="43292">MMASLAERLRIGPEHRAVARFYITLYMVPAVVATYLPIWLENRGLSDSQIGYFTALPMLAMLLTAVFFGRLADRARDWKRAIVLGHGLAFAATVPLFFAAGWSLWPLLALWMLTTVPAGLVGPVGDAASIRLSRRKGFSFGVVRGLGTVGFLSICLVTGWAASRWGDDAFLWLLLVAGALRFLHSARLPRMREAGAERPTGKGGLLSAELIGQLKLWILLPLIGGAVIFATHMVMNAYSALVWKQQGIPEETIGALVALGAGAEAVTMLAWAGLEKRFSARTLILLAALTSVLRWAVMAFAPPVWVLVPLQLLQSITFTGSLLGCLYFIANRTDERVAAEAQSLFGVMQQGGSVMIVAGFGLLYQAFGASAFLGSALACALVVPMVLASFRLQRSEDSPAAAPG</sequence>
<keyword evidence="4" id="KW-0997">Cell inner membrane</keyword>
<dbReference type="GO" id="GO:0015528">
    <property type="term" value="F:lactose:proton symporter activity"/>
    <property type="evidence" value="ECO:0007669"/>
    <property type="project" value="TreeGrafter"/>
</dbReference>
<evidence type="ECO:0000256" key="5">
    <source>
        <dbReference type="ARBA" id="ARBA00022692"/>
    </source>
</evidence>
<keyword evidence="3" id="KW-1003">Cell membrane</keyword>
<evidence type="ECO:0000256" key="2">
    <source>
        <dbReference type="ARBA" id="ARBA00022448"/>
    </source>
</evidence>
<evidence type="ECO:0000256" key="3">
    <source>
        <dbReference type="ARBA" id="ARBA00022475"/>
    </source>
</evidence>
<dbReference type="InterPro" id="IPR036259">
    <property type="entry name" value="MFS_trans_sf"/>
</dbReference>